<dbReference type="EMBL" id="QQZY01000002">
    <property type="protein sequence ID" value="RDI75554.1"/>
    <property type="molecule type" value="Genomic_DNA"/>
</dbReference>
<dbReference type="Gene3D" id="3.90.850.10">
    <property type="entry name" value="Fumarylacetoacetase-like, C-terminal domain"/>
    <property type="match status" value="1"/>
</dbReference>
<reference evidence="5" key="2">
    <citation type="journal article" date="2019" name="MicrobiologyOpen">
        <title>High-quality draft genome sequence of Gaiella occulta isolated from a 150 meter deep mineral water borehole and comparison with the genome sequences of other deep-branching lineages of the phylum Actinobacteria.</title>
        <authorList>
            <person name="Severino R."/>
            <person name="Froufe H.J.C."/>
            <person name="Barroso C."/>
            <person name="Albuquerque L."/>
            <person name="Lobo-da-Cunha A."/>
            <person name="da Costa M.S."/>
            <person name="Egas C."/>
        </authorList>
    </citation>
    <scope>NUCLEOTIDE SEQUENCE [LARGE SCALE GENOMIC DNA]</scope>
    <source>
        <strain evidence="5">F2-233</strain>
    </source>
</reference>
<evidence type="ECO:0000259" key="3">
    <source>
        <dbReference type="Pfam" id="PF01557"/>
    </source>
</evidence>
<dbReference type="GO" id="GO:0019752">
    <property type="term" value="P:carboxylic acid metabolic process"/>
    <property type="evidence" value="ECO:0007669"/>
    <property type="project" value="UniProtKB-ARBA"/>
</dbReference>
<dbReference type="FunFam" id="3.90.850.10:FF:000002">
    <property type="entry name" value="2-hydroxyhepta-2,4-diene-1,7-dioate isomerase"/>
    <property type="match status" value="1"/>
</dbReference>
<dbReference type="OrthoDB" id="9805307at2"/>
<dbReference type="InterPro" id="IPR011234">
    <property type="entry name" value="Fumarylacetoacetase-like_C"/>
</dbReference>
<keyword evidence="2" id="KW-0479">Metal-binding</keyword>
<protein>
    <submittedName>
        <fullName evidence="4">2-keto-4-pentenoate hydratase/2-oxohepta-3-ene-17-dioic acid hydratase</fullName>
    </submittedName>
</protein>
<reference evidence="4 5" key="1">
    <citation type="submission" date="2018-07" db="EMBL/GenBank/DDBJ databases">
        <title>High-quality-draft genome sequence of Gaiella occulta.</title>
        <authorList>
            <person name="Severino R."/>
            <person name="Froufe H.J.C."/>
            <person name="Rainey F.A."/>
            <person name="Barroso C."/>
            <person name="Albuquerque L."/>
            <person name="Lobo-Da-Cunha A."/>
            <person name="Da Costa M.S."/>
            <person name="Egas C."/>
        </authorList>
    </citation>
    <scope>NUCLEOTIDE SEQUENCE [LARGE SCALE GENOMIC DNA]</scope>
    <source>
        <strain evidence="4 5">F2-233</strain>
    </source>
</reference>
<name>A0A7M2Z0L0_9ACTN</name>
<dbReference type="PANTHER" id="PTHR42796">
    <property type="entry name" value="FUMARYLACETOACETATE HYDROLASE DOMAIN-CONTAINING PROTEIN 2A-RELATED"/>
    <property type="match status" value="1"/>
</dbReference>
<evidence type="ECO:0000256" key="1">
    <source>
        <dbReference type="ARBA" id="ARBA00010211"/>
    </source>
</evidence>
<keyword evidence="5" id="KW-1185">Reference proteome</keyword>
<evidence type="ECO:0000313" key="5">
    <source>
        <dbReference type="Proteomes" id="UP000254134"/>
    </source>
</evidence>
<dbReference type="GO" id="GO:0046872">
    <property type="term" value="F:metal ion binding"/>
    <property type="evidence" value="ECO:0007669"/>
    <property type="project" value="UniProtKB-KW"/>
</dbReference>
<organism evidence="4 5">
    <name type="scientific">Gaiella occulta</name>
    <dbReference type="NCBI Taxonomy" id="1002870"/>
    <lineage>
        <taxon>Bacteria</taxon>
        <taxon>Bacillati</taxon>
        <taxon>Actinomycetota</taxon>
        <taxon>Thermoleophilia</taxon>
        <taxon>Gaiellales</taxon>
        <taxon>Gaiellaceae</taxon>
        <taxon>Gaiella</taxon>
    </lineage>
</organism>
<evidence type="ECO:0000256" key="2">
    <source>
        <dbReference type="ARBA" id="ARBA00022723"/>
    </source>
</evidence>
<evidence type="ECO:0000313" key="4">
    <source>
        <dbReference type="EMBL" id="RDI75554.1"/>
    </source>
</evidence>
<dbReference type="Proteomes" id="UP000254134">
    <property type="component" value="Unassembled WGS sequence"/>
</dbReference>
<dbReference type="Pfam" id="PF01557">
    <property type="entry name" value="FAA_hydrolase"/>
    <property type="match status" value="1"/>
</dbReference>
<sequence>MIPIDRPGKIVCVGLNYKDHAEEQGVDLPQAPLFFAKYTTSLIGPGDAIVIPPVVRQCDYEAELGVVIGTTVRNVSKENAMEAVRGYVVANDVSARDLQFADGQWTRGKSPDTFCPIGPLVPASEVPDPHALGIRAIVSGETLQDSTTANLIFGIDEIISYASLTSTLEAGDLILTGTPAGVGIFREPKRLLEPGDTVTIQIDGLGEITNPVVAA</sequence>
<dbReference type="SUPFAM" id="SSF56529">
    <property type="entry name" value="FAH"/>
    <property type="match status" value="1"/>
</dbReference>
<dbReference type="PANTHER" id="PTHR42796:SF4">
    <property type="entry name" value="FUMARYLACETOACETATE HYDROLASE DOMAIN-CONTAINING PROTEIN 2A"/>
    <property type="match status" value="1"/>
</dbReference>
<dbReference type="InterPro" id="IPR051121">
    <property type="entry name" value="FAH"/>
</dbReference>
<comment type="similarity">
    <text evidence="1">Belongs to the FAH family.</text>
</comment>
<dbReference type="AlphaFoldDB" id="A0A7M2Z0L0"/>
<comment type="caution">
    <text evidence="4">The sequence shown here is derived from an EMBL/GenBank/DDBJ whole genome shotgun (WGS) entry which is preliminary data.</text>
</comment>
<feature type="domain" description="Fumarylacetoacetase-like C-terminal" evidence="3">
    <location>
        <begin position="9"/>
        <end position="213"/>
    </location>
</feature>
<gene>
    <name evidence="4" type="ORF">Gocc_1352</name>
</gene>
<dbReference type="GO" id="GO:0016853">
    <property type="term" value="F:isomerase activity"/>
    <property type="evidence" value="ECO:0007669"/>
    <property type="project" value="UniProtKB-ARBA"/>
</dbReference>
<accession>A0A7M2Z0L0</accession>
<dbReference type="RefSeq" id="WP_114795744.1">
    <property type="nucleotide sequence ID" value="NZ_QQZY01000002.1"/>
</dbReference>
<proteinExistence type="inferred from homology"/>
<dbReference type="InterPro" id="IPR036663">
    <property type="entry name" value="Fumarylacetoacetase_C_sf"/>
</dbReference>